<dbReference type="RefSeq" id="WP_245974354.1">
    <property type="nucleotide sequence ID" value="NZ_QTTT01000001.1"/>
</dbReference>
<evidence type="ECO:0000313" key="3">
    <source>
        <dbReference type="Proteomes" id="UP000256661"/>
    </source>
</evidence>
<sequence length="204" mass="21325">MSDLSALGDVKALIAASDAAALQELMAQLTAAEIREVLAGLDPADFPALLEKVDPAVLRTLVEGVGTPGELKQFLDMAGDSDPLIHQFIAKAGVDVLLDRVFALMGTRFLPDRVGGENGVVEWHIKTPGEIKVYHVDIADGRAEGHSGPAPGRARTTLTMSAPDLLRLCAGTLNGLPAFMNGKIKLAGDMIFGAKLPGAFDVSG</sequence>
<dbReference type="AlphaFoldDB" id="A0A3D9T0K0"/>
<comment type="caution">
    <text evidence="2">The sequence shown here is derived from an EMBL/GenBank/DDBJ whole genome shotgun (WGS) entry which is preliminary data.</text>
</comment>
<keyword evidence="3" id="KW-1185">Reference proteome</keyword>
<name>A0A3D9T0K0_9ACTN</name>
<dbReference type="InterPro" id="IPR036527">
    <property type="entry name" value="SCP2_sterol-bd_dom_sf"/>
</dbReference>
<accession>A0A3D9T0K0</accession>
<reference evidence="2 3" key="1">
    <citation type="submission" date="2018-08" db="EMBL/GenBank/DDBJ databases">
        <title>Sequencing the genomes of 1000 actinobacteria strains.</title>
        <authorList>
            <person name="Klenk H.-P."/>
        </authorList>
    </citation>
    <scope>NUCLEOTIDE SEQUENCE [LARGE SCALE GENOMIC DNA]</scope>
    <source>
        <strain evidence="2 3">DSM 43927</strain>
    </source>
</reference>
<dbReference type="GO" id="GO:0005829">
    <property type="term" value="C:cytosol"/>
    <property type="evidence" value="ECO:0007669"/>
    <property type="project" value="TreeGrafter"/>
</dbReference>
<gene>
    <name evidence="2" type="ORF">DFJ69_2818</name>
</gene>
<dbReference type="SUPFAM" id="SSF55718">
    <property type="entry name" value="SCP-like"/>
    <property type="match status" value="1"/>
</dbReference>
<evidence type="ECO:0000259" key="1">
    <source>
        <dbReference type="Pfam" id="PF02036"/>
    </source>
</evidence>
<dbReference type="EMBL" id="QTTT01000001">
    <property type="protein sequence ID" value="REE97351.1"/>
    <property type="molecule type" value="Genomic_DNA"/>
</dbReference>
<organism evidence="2 3">
    <name type="scientific">Thermomonospora umbrina</name>
    <dbReference type="NCBI Taxonomy" id="111806"/>
    <lineage>
        <taxon>Bacteria</taxon>
        <taxon>Bacillati</taxon>
        <taxon>Actinomycetota</taxon>
        <taxon>Actinomycetes</taxon>
        <taxon>Streptosporangiales</taxon>
        <taxon>Thermomonosporaceae</taxon>
        <taxon>Thermomonospora</taxon>
    </lineage>
</organism>
<protein>
    <submittedName>
        <fullName evidence="2">SCP-2 sterol transfer family protein</fullName>
    </submittedName>
</protein>
<evidence type="ECO:0000313" key="2">
    <source>
        <dbReference type="EMBL" id="REE97351.1"/>
    </source>
</evidence>
<dbReference type="PANTHER" id="PTHR10094:SF25">
    <property type="entry name" value="SCP2 STEROL-BINDING DOMAIN-CONTAINING PROTEIN 1"/>
    <property type="match status" value="1"/>
</dbReference>
<proteinExistence type="predicted"/>
<dbReference type="Gene3D" id="3.30.1050.10">
    <property type="entry name" value="SCP2 sterol-binding domain"/>
    <property type="match status" value="1"/>
</dbReference>
<feature type="domain" description="SCP2" evidence="1">
    <location>
        <begin position="113"/>
        <end position="200"/>
    </location>
</feature>
<dbReference type="Proteomes" id="UP000256661">
    <property type="component" value="Unassembled WGS sequence"/>
</dbReference>
<dbReference type="PANTHER" id="PTHR10094">
    <property type="entry name" value="STEROL CARRIER PROTEIN 2 SCP-2 FAMILY PROTEIN"/>
    <property type="match status" value="1"/>
</dbReference>
<dbReference type="InterPro" id="IPR003033">
    <property type="entry name" value="SCP2_sterol-bd_dom"/>
</dbReference>
<dbReference type="Pfam" id="PF02036">
    <property type="entry name" value="SCP2"/>
    <property type="match status" value="1"/>
</dbReference>